<evidence type="ECO:0000313" key="2">
    <source>
        <dbReference type="EMBL" id="TYH65628.1"/>
    </source>
</evidence>
<name>A0A5D2KEV8_GOSTO</name>
<dbReference type="Proteomes" id="UP000322667">
    <property type="component" value="Chromosome D06"/>
</dbReference>
<dbReference type="EMBL" id="CM017628">
    <property type="protein sequence ID" value="TYH65628.1"/>
    <property type="molecule type" value="Genomic_DNA"/>
</dbReference>
<keyword evidence="3" id="KW-1185">Reference proteome</keyword>
<reference evidence="2 3" key="1">
    <citation type="submission" date="2019-07" db="EMBL/GenBank/DDBJ databases">
        <title>WGS assembly of Gossypium tomentosum.</title>
        <authorList>
            <person name="Chen Z.J."/>
            <person name="Sreedasyam A."/>
            <person name="Ando A."/>
            <person name="Song Q."/>
            <person name="De L."/>
            <person name="Hulse-Kemp A."/>
            <person name="Ding M."/>
            <person name="Ye W."/>
            <person name="Kirkbride R."/>
            <person name="Jenkins J."/>
            <person name="Plott C."/>
            <person name="Lovell J."/>
            <person name="Lin Y.-M."/>
            <person name="Vaughn R."/>
            <person name="Liu B."/>
            <person name="Li W."/>
            <person name="Simpson S."/>
            <person name="Scheffler B."/>
            <person name="Saski C."/>
            <person name="Grover C."/>
            <person name="Hu G."/>
            <person name="Conover J."/>
            <person name="Carlson J."/>
            <person name="Shu S."/>
            <person name="Boston L."/>
            <person name="Williams M."/>
            <person name="Peterson D."/>
            <person name="Mcgee K."/>
            <person name="Jones D."/>
            <person name="Wendel J."/>
            <person name="Stelly D."/>
            <person name="Grimwood J."/>
            <person name="Schmutz J."/>
        </authorList>
    </citation>
    <scope>NUCLEOTIDE SEQUENCE [LARGE SCALE GENOMIC DNA]</scope>
    <source>
        <strain evidence="2">7179.01</strain>
    </source>
</reference>
<sequence length="88" mass="9718">MAIDTEQKSPSDGKVWGIFKLPFRRTGNNTRRTPSSSSTSNLYVQTQPHAEGSNHHGSAISVSSVAKSLLPTRCRLKLDPANKLYFPF</sequence>
<evidence type="ECO:0000313" key="3">
    <source>
        <dbReference type="Proteomes" id="UP000322667"/>
    </source>
</evidence>
<organism evidence="2 3">
    <name type="scientific">Gossypium tomentosum</name>
    <name type="common">Hawaiian cotton</name>
    <name type="synonym">Gossypium sandvicense</name>
    <dbReference type="NCBI Taxonomy" id="34277"/>
    <lineage>
        <taxon>Eukaryota</taxon>
        <taxon>Viridiplantae</taxon>
        <taxon>Streptophyta</taxon>
        <taxon>Embryophyta</taxon>
        <taxon>Tracheophyta</taxon>
        <taxon>Spermatophyta</taxon>
        <taxon>Magnoliopsida</taxon>
        <taxon>eudicotyledons</taxon>
        <taxon>Gunneridae</taxon>
        <taxon>Pentapetalae</taxon>
        <taxon>rosids</taxon>
        <taxon>malvids</taxon>
        <taxon>Malvales</taxon>
        <taxon>Malvaceae</taxon>
        <taxon>Malvoideae</taxon>
        <taxon>Gossypium</taxon>
    </lineage>
</organism>
<protein>
    <submittedName>
        <fullName evidence="2">Uncharacterized protein</fullName>
    </submittedName>
</protein>
<evidence type="ECO:0000256" key="1">
    <source>
        <dbReference type="SAM" id="MobiDB-lite"/>
    </source>
</evidence>
<dbReference type="AlphaFoldDB" id="A0A5D2KEV8"/>
<gene>
    <name evidence="2" type="ORF">ES332_D06G067800v1</name>
</gene>
<accession>A0A5D2KEV8</accession>
<feature type="region of interest" description="Disordered" evidence="1">
    <location>
        <begin position="26"/>
        <end position="58"/>
    </location>
</feature>
<proteinExistence type="predicted"/>
<feature type="compositionally biased region" description="Low complexity" evidence="1">
    <location>
        <begin position="26"/>
        <end position="41"/>
    </location>
</feature>